<dbReference type="OrthoDB" id="9803379at2"/>
<comment type="caution">
    <text evidence="2">The sequence shown here is derived from an EMBL/GenBank/DDBJ whole genome shotgun (WGS) entry which is preliminary data.</text>
</comment>
<gene>
    <name evidence="2" type="ORF">AU467_23545</name>
</gene>
<evidence type="ECO:0000313" key="2">
    <source>
        <dbReference type="EMBL" id="KUM25972.1"/>
    </source>
</evidence>
<dbReference type="AlphaFoldDB" id="A0A124GG85"/>
<reference evidence="2 3" key="1">
    <citation type="submission" date="2015-12" db="EMBL/GenBank/DDBJ databases">
        <title>Draft genome sequence of Mesorhizobium sp. UFLA 01-765, a multitolerant efficient symbiont and plant-growth promoting strain isolated from Zn-mining soil using Leucaena leucocephala as a trap plant.</title>
        <authorList>
            <person name="Rangel W.M."/>
            <person name="Thijs S."/>
            <person name="Longatti S.M."/>
            <person name="Moreira F.M."/>
            <person name="Weyens N."/>
            <person name="Vangronsveld J."/>
            <person name="Van Hamme J.D."/>
            <person name="Bottos E.M."/>
            <person name="Rineau F."/>
        </authorList>
    </citation>
    <scope>NUCLEOTIDE SEQUENCE [LARGE SCALE GENOMIC DNA]</scope>
    <source>
        <strain evidence="2 3">UFLA 01-765</strain>
    </source>
</reference>
<accession>A0A124GG85</accession>
<evidence type="ECO:0000313" key="3">
    <source>
        <dbReference type="Proteomes" id="UP000053176"/>
    </source>
</evidence>
<dbReference type="Pfam" id="PF01381">
    <property type="entry name" value="HTH_3"/>
    <property type="match status" value="1"/>
</dbReference>
<dbReference type="Proteomes" id="UP000053176">
    <property type="component" value="Unassembled WGS sequence"/>
</dbReference>
<dbReference type="Gene3D" id="1.10.260.40">
    <property type="entry name" value="lambda repressor-like DNA-binding domains"/>
    <property type="match status" value="1"/>
</dbReference>
<protein>
    <submittedName>
        <fullName evidence="2">DNA-binding protein</fullName>
    </submittedName>
</protein>
<proteinExistence type="predicted"/>
<keyword evidence="2" id="KW-0238">DNA-binding</keyword>
<dbReference type="EMBL" id="LPWA01000110">
    <property type="protein sequence ID" value="KUM25972.1"/>
    <property type="molecule type" value="Genomic_DNA"/>
</dbReference>
<dbReference type="InterPro" id="IPR010982">
    <property type="entry name" value="Lambda_DNA-bd_dom_sf"/>
</dbReference>
<dbReference type="InterPro" id="IPR001387">
    <property type="entry name" value="Cro/C1-type_HTH"/>
</dbReference>
<sequence>MPKSVHSTRHKMVAAALASQRRAKGMSQADVAKVLGRHQPFIANIESGERRVDLVELLDIAKIIDLDVVALVRDLQDSPD</sequence>
<dbReference type="PROSITE" id="PS50943">
    <property type="entry name" value="HTH_CROC1"/>
    <property type="match status" value="1"/>
</dbReference>
<dbReference type="GO" id="GO:0003677">
    <property type="term" value="F:DNA binding"/>
    <property type="evidence" value="ECO:0007669"/>
    <property type="project" value="UniProtKB-KW"/>
</dbReference>
<name>A0A124GG85_RHILI</name>
<dbReference type="SUPFAM" id="SSF47413">
    <property type="entry name" value="lambda repressor-like DNA-binding domains"/>
    <property type="match status" value="1"/>
</dbReference>
<feature type="domain" description="HTH cro/C1-type" evidence="1">
    <location>
        <begin position="17"/>
        <end position="71"/>
    </location>
</feature>
<evidence type="ECO:0000259" key="1">
    <source>
        <dbReference type="PROSITE" id="PS50943"/>
    </source>
</evidence>
<dbReference type="CDD" id="cd00093">
    <property type="entry name" value="HTH_XRE"/>
    <property type="match status" value="1"/>
</dbReference>
<dbReference type="SMART" id="SM00530">
    <property type="entry name" value="HTH_XRE"/>
    <property type="match status" value="1"/>
</dbReference>
<organism evidence="2 3">
    <name type="scientific">Rhizobium loti</name>
    <name type="common">Mesorhizobium loti</name>
    <dbReference type="NCBI Taxonomy" id="381"/>
    <lineage>
        <taxon>Bacteria</taxon>
        <taxon>Pseudomonadati</taxon>
        <taxon>Pseudomonadota</taxon>
        <taxon>Alphaproteobacteria</taxon>
        <taxon>Hyphomicrobiales</taxon>
        <taxon>Phyllobacteriaceae</taxon>
        <taxon>Mesorhizobium</taxon>
    </lineage>
</organism>